<dbReference type="Gene3D" id="3.30.420.10">
    <property type="entry name" value="Ribonuclease H-like superfamily/Ribonuclease H"/>
    <property type="match status" value="1"/>
</dbReference>
<evidence type="ECO:0000313" key="1">
    <source>
        <dbReference type="EMBL" id="KAJ1355782.1"/>
    </source>
</evidence>
<dbReference type="GO" id="GO:0003676">
    <property type="term" value="F:nucleic acid binding"/>
    <property type="evidence" value="ECO:0007669"/>
    <property type="project" value="InterPro"/>
</dbReference>
<comment type="caution">
    <text evidence="1">The sequence shown here is derived from an EMBL/GenBank/DDBJ whole genome shotgun (WGS) entry which is preliminary data.</text>
</comment>
<name>A0AAD5QMI2_PARTN</name>
<dbReference type="EMBL" id="JAHQIW010002582">
    <property type="protein sequence ID" value="KAJ1355782.1"/>
    <property type="molecule type" value="Genomic_DNA"/>
</dbReference>
<keyword evidence="2" id="KW-1185">Reference proteome</keyword>
<reference evidence="1" key="1">
    <citation type="submission" date="2021-06" db="EMBL/GenBank/DDBJ databases">
        <title>Parelaphostrongylus tenuis whole genome reference sequence.</title>
        <authorList>
            <person name="Garwood T.J."/>
            <person name="Larsen P.A."/>
            <person name="Fountain-Jones N.M."/>
            <person name="Garbe J.R."/>
            <person name="Macchietto M.G."/>
            <person name="Kania S.A."/>
            <person name="Gerhold R.W."/>
            <person name="Richards J.E."/>
            <person name="Wolf T.M."/>
        </authorList>
    </citation>
    <scope>NUCLEOTIDE SEQUENCE</scope>
    <source>
        <strain evidence="1">MNPRO001-30</strain>
        <tissue evidence="1">Meninges</tissue>
    </source>
</reference>
<dbReference type="Proteomes" id="UP001196413">
    <property type="component" value="Unassembled WGS sequence"/>
</dbReference>
<gene>
    <name evidence="1" type="ORF">KIN20_013324</name>
</gene>
<sequence>MGKQLWKLAAAVQERCAERLRVALLQDNSRPYFSTSTHHVLKKWTMTPYPPYSAYIASSDHRLFYALEQHLQEKKNLKTTTISEKASTILDPQPLSF</sequence>
<evidence type="ECO:0000313" key="2">
    <source>
        <dbReference type="Proteomes" id="UP001196413"/>
    </source>
</evidence>
<protein>
    <submittedName>
        <fullName evidence="1">Uncharacterized protein</fullName>
    </submittedName>
</protein>
<accession>A0AAD5QMI2</accession>
<organism evidence="1 2">
    <name type="scientific">Parelaphostrongylus tenuis</name>
    <name type="common">Meningeal worm</name>
    <dbReference type="NCBI Taxonomy" id="148309"/>
    <lineage>
        <taxon>Eukaryota</taxon>
        <taxon>Metazoa</taxon>
        <taxon>Ecdysozoa</taxon>
        <taxon>Nematoda</taxon>
        <taxon>Chromadorea</taxon>
        <taxon>Rhabditida</taxon>
        <taxon>Rhabditina</taxon>
        <taxon>Rhabditomorpha</taxon>
        <taxon>Strongyloidea</taxon>
        <taxon>Metastrongylidae</taxon>
        <taxon>Parelaphostrongylus</taxon>
    </lineage>
</organism>
<proteinExistence type="predicted"/>
<dbReference type="InterPro" id="IPR036397">
    <property type="entry name" value="RNaseH_sf"/>
</dbReference>
<dbReference type="AlphaFoldDB" id="A0AAD5QMI2"/>